<keyword evidence="2" id="KW-0808">Transferase</keyword>
<dbReference type="GO" id="GO:0032259">
    <property type="term" value="P:methylation"/>
    <property type="evidence" value="ECO:0007669"/>
    <property type="project" value="UniProtKB-KW"/>
</dbReference>
<dbReference type="Gene3D" id="3.40.50.150">
    <property type="entry name" value="Vaccinia Virus protein VP39"/>
    <property type="match status" value="1"/>
</dbReference>
<organism evidence="2 3">
    <name type="scientific">Fimbriiglobus ruber</name>
    <dbReference type="NCBI Taxonomy" id="1908690"/>
    <lineage>
        <taxon>Bacteria</taxon>
        <taxon>Pseudomonadati</taxon>
        <taxon>Planctomycetota</taxon>
        <taxon>Planctomycetia</taxon>
        <taxon>Gemmatales</taxon>
        <taxon>Gemmataceae</taxon>
        <taxon>Fimbriiglobus</taxon>
    </lineage>
</organism>
<dbReference type="CDD" id="cd02440">
    <property type="entry name" value="AdoMet_MTases"/>
    <property type="match status" value="1"/>
</dbReference>
<dbReference type="Proteomes" id="UP000214646">
    <property type="component" value="Unassembled WGS sequence"/>
</dbReference>
<dbReference type="AlphaFoldDB" id="A0A225D0F2"/>
<protein>
    <submittedName>
        <fullName evidence="2">Ribosomal RNA adenine dimethylase domain protein</fullName>
    </submittedName>
</protein>
<evidence type="ECO:0000259" key="1">
    <source>
        <dbReference type="Pfam" id="PF13649"/>
    </source>
</evidence>
<feature type="domain" description="Methyltransferase" evidence="1">
    <location>
        <begin position="38"/>
        <end position="136"/>
    </location>
</feature>
<keyword evidence="3" id="KW-1185">Reference proteome</keyword>
<accession>A0A225D0F2</accession>
<evidence type="ECO:0000313" key="2">
    <source>
        <dbReference type="EMBL" id="OWK34413.1"/>
    </source>
</evidence>
<evidence type="ECO:0000313" key="3">
    <source>
        <dbReference type="Proteomes" id="UP000214646"/>
    </source>
</evidence>
<name>A0A225D0F2_9BACT</name>
<gene>
    <name evidence="2" type="ORF">FRUB_10384</name>
</gene>
<dbReference type="GO" id="GO:0008168">
    <property type="term" value="F:methyltransferase activity"/>
    <property type="evidence" value="ECO:0007669"/>
    <property type="project" value="UniProtKB-KW"/>
</dbReference>
<dbReference type="InterPro" id="IPR029063">
    <property type="entry name" value="SAM-dependent_MTases_sf"/>
</dbReference>
<dbReference type="EMBL" id="NIDE01000020">
    <property type="protein sequence ID" value="OWK34413.1"/>
    <property type="molecule type" value="Genomic_DNA"/>
</dbReference>
<proteinExistence type="predicted"/>
<reference evidence="3" key="1">
    <citation type="submission" date="2017-06" db="EMBL/GenBank/DDBJ databases">
        <title>Genome analysis of Fimbriiglobus ruber SP5, the first member of the order Planctomycetales with confirmed chitinolytic capability.</title>
        <authorList>
            <person name="Ravin N.V."/>
            <person name="Rakitin A.L."/>
            <person name="Ivanova A.A."/>
            <person name="Beletsky A.V."/>
            <person name="Kulichevskaya I.S."/>
            <person name="Mardanov A.V."/>
            <person name="Dedysh S.N."/>
        </authorList>
    </citation>
    <scope>NUCLEOTIDE SEQUENCE [LARGE SCALE GENOMIC DNA]</scope>
    <source>
        <strain evidence="3">SP5</strain>
    </source>
</reference>
<dbReference type="InterPro" id="IPR041698">
    <property type="entry name" value="Methyltransf_25"/>
</dbReference>
<dbReference type="SUPFAM" id="SSF53335">
    <property type="entry name" value="S-adenosyl-L-methionine-dependent methyltransferases"/>
    <property type="match status" value="1"/>
</dbReference>
<keyword evidence="2" id="KW-0489">Methyltransferase</keyword>
<sequence>MLRKFAQHGTSIASFAPSSRFLARTICKGIDYDAAKCIVELGAGTGPITNELVRQVRAGTRLVIVELDPDFCKRLRAKFPGADIVEGDAAHMDKLLADRGITQVDHVVSGLPLPSFPDQLRGDILASVARSLAPNGTFRQLTNMPYIYWKLYRGYFSDVRFNLVPLNLPPAGVYVCRGYHSAPVAP</sequence>
<dbReference type="Pfam" id="PF13649">
    <property type="entry name" value="Methyltransf_25"/>
    <property type="match status" value="1"/>
</dbReference>
<comment type="caution">
    <text evidence="2">The sequence shown here is derived from an EMBL/GenBank/DDBJ whole genome shotgun (WGS) entry which is preliminary data.</text>
</comment>